<accession>A0A9Q1L7I7</accession>
<reference evidence="2" key="1">
    <citation type="journal article" date="2023" name="Proc. Natl. Acad. Sci. U.S.A.">
        <title>Genomic and structural basis for evolution of tropane alkaloid biosynthesis.</title>
        <authorList>
            <person name="Wanga Y.-J."/>
            <person name="Taina T."/>
            <person name="Yua J.-Y."/>
            <person name="Lia J."/>
            <person name="Xua B."/>
            <person name="Chenc J."/>
            <person name="D'Auriad J.C."/>
            <person name="Huanga J.-P."/>
            <person name="Huanga S.-X."/>
        </authorList>
    </citation>
    <scope>NUCLEOTIDE SEQUENCE [LARGE SCALE GENOMIC DNA]</scope>
    <source>
        <strain evidence="2">cv. KIB-2019</strain>
    </source>
</reference>
<dbReference type="AlphaFoldDB" id="A0A9Q1L7I7"/>
<dbReference type="Proteomes" id="UP001152561">
    <property type="component" value="Unassembled WGS sequence"/>
</dbReference>
<sequence>MLESLKASTEKSHAVLHARLDGFEIRLEDLAILVHVENLIEDEDSPVVSPTDTNGKRKQVTVDELGDETLEMARSRLHRVEEKDVHIDL</sequence>
<dbReference type="EMBL" id="JAJAGQ010000022">
    <property type="protein sequence ID" value="KAJ8529011.1"/>
    <property type="molecule type" value="Genomic_DNA"/>
</dbReference>
<evidence type="ECO:0000313" key="1">
    <source>
        <dbReference type="EMBL" id="KAJ8529011.1"/>
    </source>
</evidence>
<comment type="caution">
    <text evidence="1">The sequence shown here is derived from an EMBL/GenBank/DDBJ whole genome shotgun (WGS) entry which is preliminary data.</text>
</comment>
<evidence type="ECO:0000313" key="2">
    <source>
        <dbReference type="Proteomes" id="UP001152561"/>
    </source>
</evidence>
<organism evidence="1 2">
    <name type="scientific">Anisodus acutangulus</name>
    <dbReference type="NCBI Taxonomy" id="402998"/>
    <lineage>
        <taxon>Eukaryota</taxon>
        <taxon>Viridiplantae</taxon>
        <taxon>Streptophyta</taxon>
        <taxon>Embryophyta</taxon>
        <taxon>Tracheophyta</taxon>
        <taxon>Spermatophyta</taxon>
        <taxon>Magnoliopsida</taxon>
        <taxon>eudicotyledons</taxon>
        <taxon>Gunneridae</taxon>
        <taxon>Pentapetalae</taxon>
        <taxon>asterids</taxon>
        <taxon>lamiids</taxon>
        <taxon>Solanales</taxon>
        <taxon>Solanaceae</taxon>
        <taxon>Solanoideae</taxon>
        <taxon>Hyoscyameae</taxon>
        <taxon>Anisodus</taxon>
    </lineage>
</organism>
<gene>
    <name evidence="1" type="ORF">K7X08_035846</name>
</gene>
<name>A0A9Q1L7I7_9SOLA</name>
<keyword evidence="2" id="KW-1185">Reference proteome</keyword>
<protein>
    <submittedName>
        <fullName evidence="1">Uncharacterized protein</fullName>
    </submittedName>
</protein>
<proteinExistence type="predicted"/>